<gene>
    <name evidence="2" type="primary">LOC105036692</name>
</gene>
<accession>A0A6I9QMN9</accession>
<feature type="non-terminal residue" evidence="2">
    <location>
        <position position="123"/>
    </location>
</feature>
<dbReference type="InParanoid" id="A0A6I9QMN9"/>
<protein>
    <submittedName>
        <fullName evidence="2">23 kDa jasmonate-induced protein-like</fullName>
    </submittedName>
</protein>
<dbReference type="InterPro" id="IPR049065">
    <property type="entry name" value="Nakanori"/>
</dbReference>
<dbReference type="InterPro" id="IPR053085">
    <property type="entry name" value="Jasmonate-induced_protein"/>
</dbReference>
<evidence type="ECO:0000313" key="2">
    <source>
        <dbReference type="RefSeq" id="XP_010910739.2"/>
    </source>
</evidence>
<name>A0A6I9QMN9_ELAGV</name>
<organism evidence="1 2">
    <name type="scientific">Elaeis guineensis var. tenera</name>
    <name type="common">Oil palm</name>
    <dbReference type="NCBI Taxonomy" id="51953"/>
    <lineage>
        <taxon>Eukaryota</taxon>
        <taxon>Viridiplantae</taxon>
        <taxon>Streptophyta</taxon>
        <taxon>Embryophyta</taxon>
        <taxon>Tracheophyta</taxon>
        <taxon>Spermatophyta</taxon>
        <taxon>Magnoliopsida</taxon>
        <taxon>Liliopsida</taxon>
        <taxon>Arecaceae</taxon>
        <taxon>Arecoideae</taxon>
        <taxon>Cocoseae</taxon>
        <taxon>Elaeidinae</taxon>
        <taxon>Elaeis</taxon>
    </lineage>
</organism>
<dbReference type="RefSeq" id="XP_010910739.2">
    <property type="nucleotide sequence ID" value="XM_010912437.3"/>
</dbReference>
<evidence type="ECO:0000313" key="1">
    <source>
        <dbReference type="Proteomes" id="UP000504607"/>
    </source>
</evidence>
<dbReference type="AlphaFoldDB" id="A0A6I9QMN9"/>
<dbReference type="Pfam" id="PF21230">
    <property type="entry name" value="Nakanori"/>
    <property type="match status" value="1"/>
</dbReference>
<proteinExistence type="predicted"/>
<dbReference type="PANTHER" id="PTHR36482">
    <property type="entry name" value="OSJNBA0024J22.15 PROTEIN"/>
    <property type="match status" value="1"/>
</dbReference>
<dbReference type="OrthoDB" id="1286119at2759"/>
<dbReference type="Proteomes" id="UP000504607">
    <property type="component" value="Unplaced"/>
</dbReference>
<reference evidence="2" key="1">
    <citation type="submission" date="2025-08" db="UniProtKB">
        <authorList>
            <consortium name="RefSeq"/>
        </authorList>
    </citation>
    <scope>IDENTIFICATION</scope>
</reference>
<sequence>MEFHLQRVHQYSYRNVFGNPITDETLRGMPEYKDKPEITATERAKAALNMKNAGDKHVKAHEFVEGLKDDCGGRLDFVRSGHIGASPYPQQINNGQWGAYLHVHPKGAAVGSSAAVVYRGKMK</sequence>
<keyword evidence="1" id="KW-1185">Reference proteome</keyword>
<dbReference type="PANTHER" id="PTHR36482:SF5">
    <property type="entry name" value="23 KDA JASMONATE-INDUCED PROTEIN-LIKE"/>
    <property type="match status" value="1"/>
</dbReference>